<feature type="transmembrane region" description="Helical" evidence="1">
    <location>
        <begin position="44"/>
        <end position="67"/>
    </location>
</feature>
<name>A0A0M2K9D1_9MYCO</name>
<dbReference type="PATRIC" id="fig|1807.13.peg.1053"/>
<dbReference type="OrthoDB" id="4749642at2"/>
<keyword evidence="1" id="KW-0812">Transmembrane</keyword>
<keyword evidence="1" id="KW-0472">Membrane</keyword>
<dbReference type="AlphaFoldDB" id="A0A0M2K9D1"/>
<reference evidence="2 3" key="1">
    <citation type="journal article" date="2015" name="Genome Announc.">
        <title>Draft Genome Sequence of Mycobacterium obuense Strain UC1, Isolated from Patient Sputum.</title>
        <authorList>
            <person name="Greninger A.L."/>
            <person name="Cunningham G."/>
            <person name="Hsu E.D."/>
            <person name="Yu J.M."/>
            <person name="Chiu C.Y."/>
            <person name="Miller S."/>
        </authorList>
    </citation>
    <scope>NUCLEOTIDE SEQUENCE [LARGE SCALE GENOMIC DNA]</scope>
    <source>
        <strain evidence="2 3">UC1</strain>
    </source>
</reference>
<dbReference type="Proteomes" id="UP000034150">
    <property type="component" value="Unassembled WGS sequence"/>
</dbReference>
<evidence type="ECO:0000313" key="2">
    <source>
        <dbReference type="EMBL" id="KKF03874.1"/>
    </source>
</evidence>
<feature type="transmembrane region" description="Helical" evidence="1">
    <location>
        <begin position="12"/>
        <end position="32"/>
    </location>
</feature>
<keyword evidence="3" id="KW-1185">Reference proteome</keyword>
<comment type="caution">
    <text evidence="2">The sequence shown here is derived from an EMBL/GenBank/DDBJ whole genome shotgun (WGS) entry which is preliminary data.</text>
</comment>
<evidence type="ECO:0000313" key="3">
    <source>
        <dbReference type="Proteomes" id="UP000034150"/>
    </source>
</evidence>
<keyword evidence="1" id="KW-1133">Transmembrane helix</keyword>
<sequence>MTDLQVLLENIRVVAVGCAGTLLLLWGIFYFFRNLFGEAGRNPVKIAVSALAITGAAGVFAMIPSLISAGSNTGEQIGGGGGYSMPAPAPLLPAATDLAGDLAAA</sequence>
<proteinExistence type="predicted"/>
<evidence type="ECO:0000256" key="1">
    <source>
        <dbReference type="SAM" id="Phobius"/>
    </source>
</evidence>
<protein>
    <submittedName>
        <fullName evidence="2">Uncharacterized protein</fullName>
    </submittedName>
</protein>
<dbReference type="EMBL" id="LAUZ02000007">
    <property type="protein sequence ID" value="KKF03874.1"/>
    <property type="molecule type" value="Genomic_DNA"/>
</dbReference>
<accession>A0A0M2K9D1</accession>
<gene>
    <name evidence="2" type="ORF">WN67_01205</name>
</gene>
<dbReference type="RefSeq" id="WP_046361222.1">
    <property type="nucleotide sequence ID" value="NZ_LAUZ02000007.1"/>
</dbReference>
<organism evidence="2 3">
    <name type="scientific">Mycolicibacterium obuense</name>
    <dbReference type="NCBI Taxonomy" id="1807"/>
    <lineage>
        <taxon>Bacteria</taxon>
        <taxon>Bacillati</taxon>
        <taxon>Actinomycetota</taxon>
        <taxon>Actinomycetes</taxon>
        <taxon>Mycobacteriales</taxon>
        <taxon>Mycobacteriaceae</taxon>
        <taxon>Mycolicibacterium</taxon>
    </lineage>
</organism>